<dbReference type="EMBL" id="CP102381">
    <property type="protein sequence ID" value="WEJ63513.1"/>
    <property type="molecule type" value="Genomic_DNA"/>
</dbReference>
<evidence type="ECO:0000313" key="9">
    <source>
        <dbReference type="Proteomes" id="UP001222275"/>
    </source>
</evidence>
<reference evidence="8 9" key="1">
    <citation type="submission" date="2022-06" db="EMBL/GenBank/DDBJ databases">
        <title>Thiomicrohabdus sp. nov, an obligately chemolithoautotrophic, sulfur-oxidizing bacterium isolated from beach of Guanyin Mountain. Amoy.</title>
        <authorList>
            <person name="Zhu H."/>
        </authorList>
    </citation>
    <scope>NUCLEOTIDE SEQUENCE [LARGE SCALE GENOMIC DNA]</scope>
    <source>
        <strain evidence="8 9">XGS-01</strain>
    </source>
</reference>
<protein>
    <submittedName>
        <fullName evidence="8">Polyprenyl synthetase family protein</fullName>
    </submittedName>
</protein>
<dbReference type="SUPFAM" id="SSF48576">
    <property type="entry name" value="Terpenoid synthases"/>
    <property type="match status" value="1"/>
</dbReference>
<dbReference type="PANTHER" id="PTHR43281">
    <property type="entry name" value="FARNESYL DIPHOSPHATE SYNTHASE"/>
    <property type="match status" value="1"/>
</dbReference>
<evidence type="ECO:0000256" key="3">
    <source>
        <dbReference type="ARBA" id="ARBA00022679"/>
    </source>
</evidence>
<evidence type="ECO:0000256" key="2">
    <source>
        <dbReference type="ARBA" id="ARBA00006706"/>
    </source>
</evidence>
<proteinExistence type="inferred from homology"/>
<dbReference type="NCBIfam" id="NF045485">
    <property type="entry name" value="FPPsyn"/>
    <property type="match status" value="1"/>
</dbReference>
<evidence type="ECO:0000256" key="1">
    <source>
        <dbReference type="ARBA" id="ARBA00001946"/>
    </source>
</evidence>
<name>A0ABY8CH79_9GAMM</name>
<dbReference type="InterPro" id="IPR000092">
    <property type="entry name" value="Polyprenyl_synt"/>
</dbReference>
<evidence type="ECO:0000256" key="6">
    <source>
        <dbReference type="ARBA" id="ARBA00023229"/>
    </source>
</evidence>
<evidence type="ECO:0000256" key="5">
    <source>
        <dbReference type="ARBA" id="ARBA00022842"/>
    </source>
</evidence>
<accession>A0ABY8CH79</accession>
<keyword evidence="3 7" id="KW-0808">Transferase</keyword>
<dbReference type="Gene3D" id="1.10.600.10">
    <property type="entry name" value="Farnesyl Diphosphate Synthase"/>
    <property type="match status" value="1"/>
</dbReference>
<dbReference type="InterPro" id="IPR033749">
    <property type="entry name" value="Polyprenyl_synt_CS"/>
</dbReference>
<dbReference type="SFLD" id="SFLDS00005">
    <property type="entry name" value="Isoprenoid_Synthase_Type_I"/>
    <property type="match status" value="1"/>
</dbReference>
<dbReference type="SFLD" id="SFLDG01017">
    <property type="entry name" value="Polyprenyl_Transferase_Like"/>
    <property type="match status" value="1"/>
</dbReference>
<evidence type="ECO:0000256" key="7">
    <source>
        <dbReference type="RuleBase" id="RU004466"/>
    </source>
</evidence>
<comment type="similarity">
    <text evidence="2 7">Belongs to the FPP/GGPP synthase family.</text>
</comment>
<dbReference type="PROSITE" id="PS00444">
    <property type="entry name" value="POLYPRENYL_SYNTHASE_2"/>
    <property type="match status" value="1"/>
</dbReference>
<dbReference type="InterPro" id="IPR008949">
    <property type="entry name" value="Isoprenoid_synthase_dom_sf"/>
</dbReference>
<gene>
    <name evidence="8" type="ORF">NR989_04480</name>
</gene>
<dbReference type="Pfam" id="PF00348">
    <property type="entry name" value="polyprenyl_synt"/>
    <property type="match status" value="1"/>
</dbReference>
<keyword evidence="5" id="KW-0460">Magnesium</keyword>
<dbReference type="PANTHER" id="PTHR43281:SF1">
    <property type="entry name" value="FARNESYL DIPHOSPHATE SYNTHASE"/>
    <property type="match status" value="1"/>
</dbReference>
<comment type="cofactor">
    <cofactor evidence="1">
        <name>Mg(2+)</name>
        <dbReference type="ChEBI" id="CHEBI:18420"/>
    </cofactor>
</comment>
<dbReference type="InterPro" id="IPR053378">
    <property type="entry name" value="Prenyl_diphosphate_synthase"/>
</dbReference>
<dbReference type="PROSITE" id="PS00723">
    <property type="entry name" value="POLYPRENYL_SYNTHASE_1"/>
    <property type="match status" value="1"/>
</dbReference>
<dbReference type="CDD" id="cd00685">
    <property type="entry name" value="Trans_IPPS_HT"/>
    <property type="match status" value="1"/>
</dbReference>
<organism evidence="8 9">
    <name type="scientific">Thiomicrorhabdus lithotrophica</name>
    <dbReference type="NCBI Taxonomy" id="2949997"/>
    <lineage>
        <taxon>Bacteria</taxon>
        <taxon>Pseudomonadati</taxon>
        <taxon>Pseudomonadota</taxon>
        <taxon>Gammaproteobacteria</taxon>
        <taxon>Thiotrichales</taxon>
        <taxon>Piscirickettsiaceae</taxon>
        <taxon>Thiomicrorhabdus</taxon>
    </lineage>
</organism>
<dbReference type="Proteomes" id="UP001222275">
    <property type="component" value="Chromosome"/>
</dbReference>
<evidence type="ECO:0000256" key="4">
    <source>
        <dbReference type="ARBA" id="ARBA00022723"/>
    </source>
</evidence>
<keyword evidence="6" id="KW-0414">Isoprene biosynthesis</keyword>
<sequence length="294" mass="32673">MQTQLLEYQNRVNQALQQHLQFFAAKQRTTDPLFSAIEYATLNQGKRLRPALIYAVAKALNTPLKQVDSAACAMELIHSYSLVHDDLPAMDNDELRRGMPTCHIKFDEATAILVGDAQQTLAFQILVEDKLIKPIDILEMLSLLTQASGPLGMIGGQVQDIQSESKTIPLSELKMLHTLKTGALIQCSLLMGAVQHPSYPKIKPGLVKLGELIGLAFQVQDDILDIESDTETLGKPQGSDIELNKSTYPKLLGMEEAKQYRDKLISQALIEIEALNINSDFLVSLVHYIAERKH</sequence>
<evidence type="ECO:0000313" key="8">
    <source>
        <dbReference type="EMBL" id="WEJ63513.1"/>
    </source>
</evidence>
<dbReference type="RefSeq" id="WP_275595770.1">
    <property type="nucleotide sequence ID" value="NZ_CP102381.1"/>
</dbReference>
<keyword evidence="4" id="KW-0479">Metal-binding</keyword>
<keyword evidence="9" id="KW-1185">Reference proteome</keyword>